<organism evidence="2 3">
    <name type="scientific">Microbacterium natoriense</name>
    <dbReference type="NCBI Taxonomy" id="284570"/>
    <lineage>
        <taxon>Bacteria</taxon>
        <taxon>Bacillati</taxon>
        <taxon>Actinomycetota</taxon>
        <taxon>Actinomycetes</taxon>
        <taxon>Micrococcales</taxon>
        <taxon>Microbacteriaceae</taxon>
        <taxon>Microbacterium</taxon>
    </lineage>
</organism>
<dbReference type="InterPro" id="IPR019734">
    <property type="entry name" value="TPR_rpt"/>
</dbReference>
<dbReference type="InterPro" id="IPR011990">
    <property type="entry name" value="TPR-like_helical_dom_sf"/>
</dbReference>
<comment type="caution">
    <text evidence="2">The sequence shown here is derived from an EMBL/GenBank/DDBJ whole genome shotgun (WGS) entry which is preliminary data.</text>
</comment>
<protein>
    <recommendedName>
        <fullName evidence="4">Tetratricopeptide repeat protein</fullName>
    </recommendedName>
</protein>
<feature type="compositionally biased region" description="Basic and acidic residues" evidence="1">
    <location>
        <begin position="321"/>
        <end position="340"/>
    </location>
</feature>
<gene>
    <name evidence="2" type="ORF">QFZ53_001266</name>
</gene>
<accession>A0AAW8EUG2</accession>
<proteinExistence type="predicted"/>
<feature type="region of interest" description="Disordered" evidence="1">
    <location>
        <begin position="320"/>
        <end position="340"/>
    </location>
</feature>
<evidence type="ECO:0008006" key="4">
    <source>
        <dbReference type="Google" id="ProtNLM"/>
    </source>
</evidence>
<evidence type="ECO:0000313" key="2">
    <source>
        <dbReference type="EMBL" id="MDQ0647070.1"/>
    </source>
</evidence>
<dbReference type="Proteomes" id="UP001244427">
    <property type="component" value="Unassembled WGS sequence"/>
</dbReference>
<dbReference type="Gene3D" id="1.25.40.10">
    <property type="entry name" value="Tetratricopeptide repeat domain"/>
    <property type="match status" value="2"/>
</dbReference>
<reference evidence="2 3" key="1">
    <citation type="submission" date="2023-07" db="EMBL/GenBank/DDBJ databases">
        <title>Comparative genomics of wheat-associated soil bacteria to identify genetic determinants of phenazine resistance.</title>
        <authorList>
            <person name="Mouncey N."/>
        </authorList>
    </citation>
    <scope>NUCLEOTIDE SEQUENCE [LARGE SCALE GENOMIC DNA]</scope>
    <source>
        <strain evidence="2 3">W4I9-1</strain>
    </source>
</reference>
<dbReference type="EMBL" id="JAUSXV010000001">
    <property type="protein sequence ID" value="MDQ0647070.1"/>
    <property type="molecule type" value="Genomic_DNA"/>
</dbReference>
<name>A0AAW8EUG2_9MICO</name>
<dbReference type="SMART" id="SM00028">
    <property type="entry name" value="TPR"/>
    <property type="match status" value="3"/>
</dbReference>
<sequence>MIAEATRILVSLDVGVEPSAVVDEHLERMSALTRGFEDEGSAEARAFAELERIEFIHDVEDLDPVLHVEILQRATAFDERLRDAPQAGVRRAAAEAALTAQMIRRWLSQDEASIAVALESLALRLNGESDDRLRAIRLDALVRSSRLRVENGLDSDGVRGILLRVLHDVDHVRGAAGLGLAASLLLVDLDLAERLDPSDSLARARSMVTAPDAADHDAWRVRLAVRHLEGILARLDDTQRVDAEVEEWRRLLDAYSTARDPLARLTVLSDLLHAAGSAPQMSAKMLAVLTYADSLYRQDLDPRSEISRFAVAARISAVLGHPDDPQSRAPESPRRDPNEAVRFSVETEERFGALWGRRDTVSSMAALLLERALRLSDLGRREEALSTLTALSERVRASGFDEAREERAQATYWTARLRLEAGQIQKGRDAIRAGLQEFGNDPDGRVRLWAANGLWSAWRSGRFEAADARQLREEFATWFGEDPDPAIRRLDASRRLSDAIATHEAGRTEDAILLFREIDERFGAIDDDDIADTVRLARENTRILTTTTTTGSPGSALYRSLHNRLYAADDLAGKGQLAEAETHWASIIDATAQSDDVDLAMLRLAALDAWAGHAQDAGRWEQVADLSGQATVLHPGADTRAERVQARAYFRLGVALTRLGSPGGAIAAYEALDALGSGSHDHDVRVARQQAAYNRAVAIDDLGDSHAAIAAYDHVVVVHNESVDTPTGRLRIAKALRNQAVLFTSLGRPAEAAAAHRRVLDLAAGALEPELLARVKDSAFELAAAFSALGEHSSAAATYEWIRATPQLALSPAESRDLTRREKSAKRGRSR</sequence>
<dbReference type="AlphaFoldDB" id="A0AAW8EUG2"/>
<dbReference type="SUPFAM" id="SSF48452">
    <property type="entry name" value="TPR-like"/>
    <property type="match status" value="1"/>
</dbReference>
<evidence type="ECO:0000313" key="3">
    <source>
        <dbReference type="Proteomes" id="UP001244427"/>
    </source>
</evidence>
<keyword evidence="3" id="KW-1185">Reference proteome</keyword>
<feature type="region of interest" description="Disordered" evidence="1">
    <location>
        <begin position="812"/>
        <end position="831"/>
    </location>
</feature>
<dbReference type="RefSeq" id="WP_307294700.1">
    <property type="nucleotide sequence ID" value="NZ_JAUSXV010000001.1"/>
</dbReference>
<evidence type="ECO:0000256" key="1">
    <source>
        <dbReference type="SAM" id="MobiDB-lite"/>
    </source>
</evidence>